<dbReference type="InterPro" id="IPR011075">
    <property type="entry name" value="TetR_C"/>
</dbReference>
<evidence type="ECO:0000256" key="2">
    <source>
        <dbReference type="ARBA" id="ARBA00023125"/>
    </source>
</evidence>
<feature type="DNA-binding region" description="H-T-H motif" evidence="4">
    <location>
        <begin position="32"/>
        <end position="51"/>
    </location>
</feature>
<protein>
    <submittedName>
        <fullName evidence="6">TetR/AcrR family transcriptional regulator</fullName>
    </submittedName>
</protein>
<dbReference type="RefSeq" id="WP_263335562.1">
    <property type="nucleotide sequence ID" value="NZ_JAGSYH010000003.1"/>
</dbReference>
<dbReference type="Gene3D" id="1.10.357.10">
    <property type="entry name" value="Tetracycline Repressor, domain 2"/>
    <property type="match status" value="1"/>
</dbReference>
<dbReference type="Pfam" id="PF16925">
    <property type="entry name" value="TetR_C_13"/>
    <property type="match status" value="1"/>
</dbReference>
<dbReference type="PROSITE" id="PS50977">
    <property type="entry name" value="HTH_TETR_2"/>
    <property type="match status" value="1"/>
</dbReference>
<sequence>MGQRGRPKSFDREAVLDAAMLLFWDRGFEQTSVDEVAAAMGICTSSLYSSFGDKEALFLAAVEHYRTGMGSVYDIAVNKGKTAKEGFTNLFELAATEMTRNDQPKGCMLSLALPTCSPEYDELQKELERLRMISETVWVKRLQTAVQSKEIPKSTDVHLLATFFKTTLMGMSFQARAGASQQKLMEIGKLALQVWPGRSSSKS</sequence>
<dbReference type="SUPFAM" id="SSF48498">
    <property type="entry name" value="Tetracyclin repressor-like, C-terminal domain"/>
    <property type="match status" value="1"/>
</dbReference>
<evidence type="ECO:0000256" key="3">
    <source>
        <dbReference type="ARBA" id="ARBA00023163"/>
    </source>
</evidence>
<dbReference type="EMBL" id="JBHSPH010000002">
    <property type="protein sequence ID" value="MFC5862388.1"/>
    <property type="molecule type" value="Genomic_DNA"/>
</dbReference>
<gene>
    <name evidence="6" type="ORF">ACFPT7_08820</name>
</gene>
<evidence type="ECO:0000256" key="1">
    <source>
        <dbReference type="ARBA" id="ARBA00023015"/>
    </source>
</evidence>
<keyword evidence="2 4" id="KW-0238">DNA-binding</keyword>
<comment type="caution">
    <text evidence="6">The sequence shown here is derived from an EMBL/GenBank/DDBJ whole genome shotgun (WGS) entry which is preliminary data.</text>
</comment>
<dbReference type="Pfam" id="PF00440">
    <property type="entry name" value="TetR_N"/>
    <property type="match status" value="1"/>
</dbReference>
<dbReference type="InterPro" id="IPR009057">
    <property type="entry name" value="Homeodomain-like_sf"/>
</dbReference>
<reference evidence="7" key="1">
    <citation type="journal article" date="2019" name="Int. J. Syst. Evol. Microbiol.">
        <title>The Global Catalogue of Microorganisms (GCM) 10K type strain sequencing project: providing services to taxonomists for standard genome sequencing and annotation.</title>
        <authorList>
            <consortium name="The Broad Institute Genomics Platform"/>
            <consortium name="The Broad Institute Genome Sequencing Center for Infectious Disease"/>
            <person name="Wu L."/>
            <person name="Ma J."/>
        </authorList>
    </citation>
    <scope>NUCLEOTIDE SEQUENCE [LARGE SCALE GENOMIC DNA]</scope>
    <source>
        <strain evidence="7">JCM 4087</strain>
    </source>
</reference>
<evidence type="ECO:0000256" key="4">
    <source>
        <dbReference type="PROSITE-ProRule" id="PRU00335"/>
    </source>
</evidence>
<dbReference type="InterPro" id="IPR001647">
    <property type="entry name" value="HTH_TetR"/>
</dbReference>
<feature type="domain" description="HTH tetR-type" evidence="5">
    <location>
        <begin position="9"/>
        <end position="69"/>
    </location>
</feature>
<keyword evidence="7" id="KW-1185">Reference proteome</keyword>
<evidence type="ECO:0000313" key="6">
    <source>
        <dbReference type="EMBL" id="MFC5862388.1"/>
    </source>
</evidence>
<keyword evidence="1" id="KW-0805">Transcription regulation</keyword>
<organism evidence="6 7">
    <name type="scientific">Acidicapsa dinghuensis</name>
    <dbReference type="NCBI Taxonomy" id="2218256"/>
    <lineage>
        <taxon>Bacteria</taxon>
        <taxon>Pseudomonadati</taxon>
        <taxon>Acidobacteriota</taxon>
        <taxon>Terriglobia</taxon>
        <taxon>Terriglobales</taxon>
        <taxon>Acidobacteriaceae</taxon>
        <taxon>Acidicapsa</taxon>
    </lineage>
</organism>
<dbReference type="SUPFAM" id="SSF46689">
    <property type="entry name" value="Homeodomain-like"/>
    <property type="match status" value="1"/>
</dbReference>
<proteinExistence type="predicted"/>
<dbReference type="InterPro" id="IPR036271">
    <property type="entry name" value="Tet_transcr_reg_TetR-rel_C_sf"/>
</dbReference>
<dbReference type="PANTHER" id="PTHR47506">
    <property type="entry name" value="TRANSCRIPTIONAL REGULATORY PROTEIN"/>
    <property type="match status" value="1"/>
</dbReference>
<accession>A0ABW1EGA2</accession>
<dbReference type="Proteomes" id="UP001596091">
    <property type="component" value="Unassembled WGS sequence"/>
</dbReference>
<evidence type="ECO:0000313" key="7">
    <source>
        <dbReference type="Proteomes" id="UP001596091"/>
    </source>
</evidence>
<keyword evidence="3" id="KW-0804">Transcription</keyword>
<dbReference type="Gene3D" id="1.10.10.60">
    <property type="entry name" value="Homeodomain-like"/>
    <property type="match status" value="1"/>
</dbReference>
<name>A0ABW1EGA2_9BACT</name>
<dbReference type="PRINTS" id="PR00455">
    <property type="entry name" value="HTHTETR"/>
</dbReference>
<dbReference type="PANTHER" id="PTHR47506:SF1">
    <property type="entry name" value="HTH-TYPE TRANSCRIPTIONAL REGULATOR YJDC"/>
    <property type="match status" value="1"/>
</dbReference>
<evidence type="ECO:0000259" key="5">
    <source>
        <dbReference type="PROSITE" id="PS50977"/>
    </source>
</evidence>